<feature type="transmembrane region" description="Helical" evidence="1">
    <location>
        <begin position="143"/>
        <end position="166"/>
    </location>
</feature>
<dbReference type="Proteomes" id="UP001458880">
    <property type="component" value="Unassembled WGS sequence"/>
</dbReference>
<reference evidence="2 3" key="1">
    <citation type="journal article" date="2024" name="BMC Genomics">
        <title>De novo assembly and annotation of Popillia japonica's genome with initial clues to its potential as an invasive pest.</title>
        <authorList>
            <person name="Cucini C."/>
            <person name="Boschi S."/>
            <person name="Funari R."/>
            <person name="Cardaioli E."/>
            <person name="Iannotti N."/>
            <person name="Marturano G."/>
            <person name="Paoli F."/>
            <person name="Bruttini M."/>
            <person name="Carapelli A."/>
            <person name="Frati F."/>
            <person name="Nardi F."/>
        </authorList>
    </citation>
    <scope>NUCLEOTIDE SEQUENCE [LARGE SCALE GENOMIC DNA]</scope>
    <source>
        <strain evidence="2">DMR45628</strain>
    </source>
</reference>
<proteinExistence type="predicted"/>
<sequence length="169" mass="18651">MEMRETYQKFKINAEDELLLSLAYQKTVYGFENYYDSDTLTVPTTTEAHLYSRVSGSRHNSEAEVPDARKVDDDEKDPLALISVVATDHITSKMASTSAPAPSDSAAPTTPVTIFMEVMEISRNIDELPQHLQRWGLIPTEGVAWFGLVWPGLGWCGLTGVGVAWLGSV</sequence>
<dbReference type="AlphaFoldDB" id="A0AAW1HUR3"/>
<comment type="caution">
    <text evidence="2">The sequence shown here is derived from an EMBL/GenBank/DDBJ whole genome shotgun (WGS) entry which is preliminary data.</text>
</comment>
<keyword evidence="1" id="KW-0472">Membrane</keyword>
<keyword evidence="1" id="KW-0812">Transmembrane</keyword>
<name>A0AAW1HUR3_POPJA</name>
<gene>
    <name evidence="2" type="ORF">QE152_g39160</name>
</gene>
<evidence type="ECO:0000256" key="1">
    <source>
        <dbReference type="SAM" id="Phobius"/>
    </source>
</evidence>
<keyword evidence="3" id="KW-1185">Reference proteome</keyword>
<accession>A0AAW1HUR3</accession>
<keyword evidence="1" id="KW-1133">Transmembrane helix</keyword>
<dbReference type="EMBL" id="JASPKY010000911">
    <property type="protein sequence ID" value="KAK9680344.1"/>
    <property type="molecule type" value="Genomic_DNA"/>
</dbReference>
<organism evidence="2 3">
    <name type="scientific">Popillia japonica</name>
    <name type="common">Japanese beetle</name>
    <dbReference type="NCBI Taxonomy" id="7064"/>
    <lineage>
        <taxon>Eukaryota</taxon>
        <taxon>Metazoa</taxon>
        <taxon>Ecdysozoa</taxon>
        <taxon>Arthropoda</taxon>
        <taxon>Hexapoda</taxon>
        <taxon>Insecta</taxon>
        <taxon>Pterygota</taxon>
        <taxon>Neoptera</taxon>
        <taxon>Endopterygota</taxon>
        <taxon>Coleoptera</taxon>
        <taxon>Polyphaga</taxon>
        <taxon>Scarabaeiformia</taxon>
        <taxon>Scarabaeidae</taxon>
        <taxon>Rutelinae</taxon>
        <taxon>Popillia</taxon>
    </lineage>
</organism>
<evidence type="ECO:0000313" key="3">
    <source>
        <dbReference type="Proteomes" id="UP001458880"/>
    </source>
</evidence>
<protein>
    <submittedName>
        <fullName evidence="2">Uncharacterized protein</fullName>
    </submittedName>
</protein>
<evidence type="ECO:0000313" key="2">
    <source>
        <dbReference type="EMBL" id="KAK9680344.1"/>
    </source>
</evidence>